<reference evidence="2" key="2">
    <citation type="submission" date="2022-01" db="EMBL/GenBank/DDBJ databases">
        <authorList>
            <person name="Yamashiro T."/>
            <person name="Shiraishi A."/>
            <person name="Satake H."/>
            <person name="Nakayama K."/>
        </authorList>
    </citation>
    <scope>NUCLEOTIDE SEQUENCE</scope>
</reference>
<comment type="caution">
    <text evidence="2">The sequence shown here is derived from an EMBL/GenBank/DDBJ whole genome shotgun (WGS) entry which is preliminary data.</text>
</comment>
<reference evidence="2" key="1">
    <citation type="journal article" date="2022" name="Int. J. Mol. Sci.">
        <title>Draft Genome of Tanacetum Coccineum: Genomic Comparison of Closely Related Tanacetum-Family Plants.</title>
        <authorList>
            <person name="Yamashiro T."/>
            <person name="Shiraishi A."/>
            <person name="Nakayama K."/>
            <person name="Satake H."/>
        </authorList>
    </citation>
    <scope>NUCLEOTIDE SEQUENCE</scope>
</reference>
<gene>
    <name evidence="2" type="ORF">Tco_0705323</name>
</gene>
<feature type="compositionally biased region" description="Basic and acidic residues" evidence="1">
    <location>
        <begin position="206"/>
        <end position="220"/>
    </location>
</feature>
<keyword evidence="3" id="KW-1185">Reference proteome</keyword>
<evidence type="ECO:0008006" key="4">
    <source>
        <dbReference type="Google" id="ProtNLM"/>
    </source>
</evidence>
<dbReference type="Proteomes" id="UP001151760">
    <property type="component" value="Unassembled WGS sequence"/>
</dbReference>
<evidence type="ECO:0000313" key="2">
    <source>
        <dbReference type="EMBL" id="GJS72482.1"/>
    </source>
</evidence>
<sequence length="289" mass="32594">MRRSQVSFIRIQWEEVDTTCERSNILGKKEIEQDEEPTRGTNCGMKGRVTKTEEYQDERLDQWRINLKKQRTRIKEGNLVGSILGTDAMTHVLGKEKGGYARGVGKSQLDAARRERVRERTINQEYVQQDVPQTEEMGPKLEKISLAAQGVQLPVQRNGSIDTTRYESAGNRLILLGCDQNDASIQKECKKETVKSVGAKRTTRSIRKDSSQDSQSKEKCGRTVLHTHVLDAVGGFVAWPKNQVFFYPKATPPSTIQMITVENKTAPKVPTKRKNFYVSSDANKGYGEG</sequence>
<organism evidence="2 3">
    <name type="scientific">Tanacetum coccineum</name>
    <dbReference type="NCBI Taxonomy" id="301880"/>
    <lineage>
        <taxon>Eukaryota</taxon>
        <taxon>Viridiplantae</taxon>
        <taxon>Streptophyta</taxon>
        <taxon>Embryophyta</taxon>
        <taxon>Tracheophyta</taxon>
        <taxon>Spermatophyta</taxon>
        <taxon>Magnoliopsida</taxon>
        <taxon>eudicotyledons</taxon>
        <taxon>Gunneridae</taxon>
        <taxon>Pentapetalae</taxon>
        <taxon>asterids</taxon>
        <taxon>campanulids</taxon>
        <taxon>Asterales</taxon>
        <taxon>Asteraceae</taxon>
        <taxon>Asteroideae</taxon>
        <taxon>Anthemideae</taxon>
        <taxon>Anthemidinae</taxon>
        <taxon>Tanacetum</taxon>
    </lineage>
</organism>
<protein>
    <recommendedName>
        <fullName evidence="4">Transposase Tnp1/En/Spm-like domain-containing protein</fullName>
    </recommendedName>
</protein>
<evidence type="ECO:0000313" key="3">
    <source>
        <dbReference type="Proteomes" id="UP001151760"/>
    </source>
</evidence>
<accession>A0ABQ4Y562</accession>
<feature type="region of interest" description="Disordered" evidence="1">
    <location>
        <begin position="196"/>
        <end position="220"/>
    </location>
</feature>
<evidence type="ECO:0000256" key="1">
    <source>
        <dbReference type="SAM" id="MobiDB-lite"/>
    </source>
</evidence>
<proteinExistence type="predicted"/>
<dbReference type="EMBL" id="BQNB010010083">
    <property type="protein sequence ID" value="GJS72482.1"/>
    <property type="molecule type" value="Genomic_DNA"/>
</dbReference>
<name>A0ABQ4Y562_9ASTR</name>